<evidence type="ECO:0000313" key="6">
    <source>
        <dbReference type="Proteomes" id="UP001259982"/>
    </source>
</evidence>
<evidence type="ECO:0000256" key="2">
    <source>
        <dbReference type="ARBA" id="ARBA00022525"/>
    </source>
</evidence>
<dbReference type="CDD" id="cd09822">
    <property type="entry name" value="peroxinectin_like_bacterial"/>
    <property type="match status" value="1"/>
</dbReference>
<sequence length="550" mass="59717">MFSTDAVGHRWWVATGLVMALAACGGGGSDTPPAVPDPEPEFRSISGAGNNAESPVVGRADTPMARMVHPAYPDGLAEPSGIDRPNPRAVSNIVARQSGSLPNAAGASDFLWQWGQFLDHDLTLAREQADAPLPIPVPPGDEYFDPAGSGAVEIPFDRSEYDPDTGQADPRQQMNALTAYIDASQVYGSDEDRAQALRRNDGSGKLRTSEGALLPLNTTGLENNPDSDDPSLFVAGDVRANEQVALTALHVLFVREHNRLAERLHAADAALDGDALYQHARAIVIAKVQRITYEEFLPLLLGENGLSPYDGYDPDTEAHLTNEFATVAFRLGHSLLSSTLRRIGPDGQTIAAGDLPLRDAFFFSPERLRAEGGIEPLLRGLAEQRAQELDPLVVDDVRNFLFGPPGDGGRDLIALNLQRARDHGLPAYNELRRSLGLTAKATFADVSSDPEIRARLVEAYDSVELIDPWIGCMAEDHLPGAMVGELAFSILKRQFESLRDGDRFWYERLDAATYTELGVEEIGRASLARIIRDNTAIEDEIPDDVFRVAP</sequence>
<evidence type="ECO:0000313" key="5">
    <source>
        <dbReference type="EMBL" id="MDT0617085.1"/>
    </source>
</evidence>
<gene>
    <name evidence="5" type="ORF">RM531_01215</name>
</gene>
<proteinExistence type="predicted"/>
<evidence type="ECO:0000256" key="4">
    <source>
        <dbReference type="SAM" id="MobiDB-lite"/>
    </source>
</evidence>
<name>A0ABU3B4N6_9GAMM</name>
<dbReference type="InterPro" id="IPR019791">
    <property type="entry name" value="Haem_peroxidase_animal"/>
</dbReference>
<keyword evidence="3" id="KW-0325">Glycoprotein</keyword>
<keyword evidence="5" id="KW-0575">Peroxidase</keyword>
<dbReference type="EMBL" id="JAVRHY010000001">
    <property type="protein sequence ID" value="MDT0617085.1"/>
    <property type="molecule type" value="Genomic_DNA"/>
</dbReference>
<keyword evidence="5" id="KW-0560">Oxidoreductase</keyword>
<reference evidence="5 6" key="1">
    <citation type="submission" date="2023-09" db="EMBL/GenBank/DDBJ databases">
        <authorList>
            <person name="Rey-Velasco X."/>
        </authorList>
    </citation>
    <scope>NUCLEOTIDE SEQUENCE [LARGE SCALE GENOMIC DNA]</scope>
    <source>
        <strain evidence="5 6">P385</strain>
    </source>
</reference>
<dbReference type="InterPro" id="IPR010255">
    <property type="entry name" value="Haem_peroxidase_sf"/>
</dbReference>
<feature type="compositionally biased region" description="Basic and acidic residues" evidence="4">
    <location>
        <begin position="198"/>
        <end position="208"/>
    </location>
</feature>
<keyword evidence="2" id="KW-0964">Secreted</keyword>
<dbReference type="Proteomes" id="UP001259982">
    <property type="component" value="Unassembled WGS sequence"/>
</dbReference>
<dbReference type="RefSeq" id="WP_311656678.1">
    <property type="nucleotide sequence ID" value="NZ_JAVRHY010000001.1"/>
</dbReference>
<dbReference type="Gene3D" id="1.10.640.10">
    <property type="entry name" value="Haem peroxidase domain superfamily, animal type"/>
    <property type="match status" value="1"/>
</dbReference>
<dbReference type="PROSITE" id="PS50292">
    <property type="entry name" value="PEROXIDASE_3"/>
    <property type="match status" value="1"/>
</dbReference>
<protein>
    <submittedName>
        <fullName evidence="5">Peroxidase family protein</fullName>
    </submittedName>
</protein>
<comment type="subcellular location">
    <subcellularLocation>
        <location evidence="1">Secreted</location>
    </subcellularLocation>
</comment>
<dbReference type="InterPro" id="IPR037120">
    <property type="entry name" value="Haem_peroxidase_sf_animal"/>
</dbReference>
<evidence type="ECO:0000256" key="3">
    <source>
        <dbReference type="ARBA" id="ARBA00023180"/>
    </source>
</evidence>
<feature type="region of interest" description="Disordered" evidence="4">
    <location>
        <begin position="198"/>
        <end position="228"/>
    </location>
</feature>
<organism evidence="5 6">
    <name type="scientific">Spectribacter acetivorans</name>
    <dbReference type="NCBI Taxonomy" id="3075603"/>
    <lineage>
        <taxon>Bacteria</taxon>
        <taxon>Pseudomonadati</taxon>
        <taxon>Pseudomonadota</taxon>
        <taxon>Gammaproteobacteria</taxon>
        <taxon>Salinisphaerales</taxon>
        <taxon>Salinisphaeraceae</taxon>
        <taxon>Spectribacter</taxon>
    </lineage>
</organism>
<accession>A0ABU3B4N6</accession>
<dbReference type="PRINTS" id="PR00457">
    <property type="entry name" value="ANPEROXIDASE"/>
</dbReference>
<dbReference type="PANTHER" id="PTHR11475">
    <property type="entry name" value="OXIDASE/PEROXIDASE"/>
    <property type="match status" value="1"/>
</dbReference>
<keyword evidence="6" id="KW-1185">Reference proteome</keyword>
<comment type="caution">
    <text evidence="5">The sequence shown here is derived from an EMBL/GenBank/DDBJ whole genome shotgun (WGS) entry which is preliminary data.</text>
</comment>
<dbReference type="SUPFAM" id="SSF48113">
    <property type="entry name" value="Heme-dependent peroxidases"/>
    <property type="match status" value="1"/>
</dbReference>
<dbReference type="GO" id="GO:0004601">
    <property type="term" value="F:peroxidase activity"/>
    <property type="evidence" value="ECO:0007669"/>
    <property type="project" value="UniProtKB-KW"/>
</dbReference>
<dbReference type="PANTHER" id="PTHR11475:SF4">
    <property type="entry name" value="CHORION PEROXIDASE"/>
    <property type="match status" value="1"/>
</dbReference>
<evidence type="ECO:0000256" key="1">
    <source>
        <dbReference type="ARBA" id="ARBA00004613"/>
    </source>
</evidence>
<dbReference type="Pfam" id="PF03098">
    <property type="entry name" value="An_peroxidase"/>
    <property type="match status" value="1"/>
</dbReference>